<keyword evidence="4 6" id="KW-1133">Transmembrane helix</keyword>
<dbReference type="RefSeq" id="WP_200350571.1">
    <property type="nucleotide sequence ID" value="NZ_BAABHZ010000008.1"/>
</dbReference>
<accession>A0A934R2F5</accession>
<evidence type="ECO:0000256" key="3">
    <source>
        <dbReference type="ARBA" id="ARBA00022692"/>
    </source>
</evidence>
<evidence type="ECO:0000313" key="8">
    <source>
        <dbReference type="Proteomes" id="UP000600139"/>
    </source>
</evidence>
<comment type="caution">
    <text evidence="7">The sequence shown here is derived from an EMBL/GenBank/DDBJ whole genome shotgun (WGS) entry which is preliminary data.</text>
</comment>
<keyword evidence="8" id="KW-1185">Reference proteome</keyword>
<sequence>MEKRLPKILRFASRVLRDFFLRNHGLLLTAAVSHNMMLSLIPLSAVLMVVFSHFIDQALLLETIATEISLIAPGFAPTLTEVLEGFLKSRQLIGWVGLFSLFAFSSLAFRVMEDAMAIIFQRPLAPLKRKFWISALMPYLFIFIVAIGLIVITAVNAFIDAQNQRNFTFLSFDVLLHKHLNHLIYLTGLLGLVLLFTLFYKIMPVVKVSFKRALAGGLTATILWEMVRHLLVTYYTKISIVNMLYGSMATIVIVLLIMESVALILLLGAQVIADLQRSADAGLPWHEDPEPLPPHADQHFI</sequence>
<proteinExistence type="predicted"/>
<dbReference type="GO" id="GO:0005886">
    <property type="term" value="C:plasma membrane"/>
    <property type="evidence" value="ECO:0007669"/>
    <property type="project" value="UniProtKB-SubCell"/>
</dbReference>
<gene>
    <name evidence="7" type="ORF">JIN84_08280</name>
</gene>
<evidence type="ECO:0000256" key="2">
    <source>
        <dbReference type="ARBA" id="ARBA00022475"/>
    </source>
</evidence>
<evidence type="ECO:0000256" key="5">
    <source>
        <dbReference type="ARBA" id="ARBA00023136"/>
    </source>
</evidence>
<keyword evidence="5 6" id="KW-0472">Membrane</keyword>
<comment type="subcellular location">
    <subcellularLocation>
        <location evidence="1">Cell membrane</location>
        <topology evidence="1">Multi-pass membrane protein</topology>
    </subcellularLocation>
</comment>
<evidence type="ECO:0000256" key="6">
    <source>
        <dbReference type="SAM" id="Phobius"/>
    </source>
</evidence>
<feature type="transmembrane region" description="Helical" evidence="6">
    <location>
        <begin position="26"/>
        <end position="51"/>
    </location>
</feature>
<feature type="transmembrane region" description="Helical" evidence="6">
    <location>
        <begin position="131"/>
        <end position="159"/>
    </location>
</feature>
<protein>
    <submittedName>
        <fullName evidence="7">YihY/virulence factor BrkB family protein</fullName>
    </submittedName>
</protein>
<feature type="transmembrane region" description="Helical" evidence="6">
    <location>
        <begin position="179"/>
        <end position="200"/>
    </location>
</feature>
<evidence type="ECO:0000256" key="1">
    <source>
        <dbReference type="ARBA" id="ARBA00004651"/>
    </source>
</evidence>
<dbReference type="EMBL" id="JAENIK010000009">
    <property type="protein sequence ID" value="MBK1815609.1"/>
    <property type="molecule type" value="Genomic_DNA"/>
</dbReference>
<dbReference type="InterPro" id="IPR017039">
    <property type="entry name" value="Virul_fac_BrkB"/>
</dbReference>
<dbReference type="Pfam" id="PF03631">
    <property type="entry name" value="Virul_fac_BrkB"/>
    <property type="match status" value="1"/>
</dbReference>
<dbReference type="PANTHER" id="PTHR30213:SF0">
    <property type="entry name" value="UPF0761 MEMBRANE PROTEIN YIHY"/>
    <property type="match status" value="1"/>
</dbReference>
<evidence type="ECO:0000256" key="4">
    <source>
        <dbReference type="ARBA" id="ARBA00022989"/>
    </source>
</evidence>
<feature type="transmembrane region" description="Helical" evidence="6">
    <location>
        <begin position="92"/>
        <end position="111"/>
    </location>
</feature>
<dbReference type="Proteomes" id="UP000600139">
    <property type="component" value="Unassembled WGS sequence"/>
</dbReference>
<reference evidence="7" key="1">
    <citation type="submission" date="2021-01" db="EMBL/GenBank/DDBJ databases">
        <title>Modified the classification status of verrucomicrobia.</title>
        <authorList>
            <person name="Feng X."/>
        </authorList>
    </citation>
    <scope>NUCLEOTIDE SEQUENCE</scope>
    <source>
        <strain evidence="7">JCM 18052</strain>
    </source>
</reference>
<dbReference type="PANTHER" id="PTHR30213">
    <property type="entry name" value="INNER MEMBRANE PROTEIN YHJD"/>
    <property type="match status" value="1"/>
</dbReference>
<organism evidence="7 8">
    <name type="scientific">Luteolibacter yonseiensis</name>
    <dbReference type="NCBI Taxonomy" id="1144680"/>
    <lineage>
        <taxon>Bacteria</taxon>
        <taxon>Pseudomonadati</taxon>
        <taxon>Verrucomicrobiota</taxon>
        <taxon>Verrucomicrobiia</taxon>
        <taxon>Verrucomicrobiales</taxon>
        <taxon>Verrucomicrobiaceae</taxon>
        <taxon>Luteolibacter</taxon>
    </lineage>
</organism>
<dbReference type="PIRSF" id="PIRSF035875">
    <property type="entry name" value="RNase_BN"/>
    <property type="match status" value="1"/>
</dbReference>
<name>A0A934R2F5_9BACT</name>
<keyword evidence="3 6" id="KW-0812">Transmembrane</keyword>
<evidence type="ECO:0000313" key="7">
    <source>
        <dbReference type="EMBL" id="MBK1815609.1"/>
    </source>
</evidence>
<keyword evidence="2" id="KW-1003">Cell membrane</keyword>
<feature type="transmembrane region" description="Helical" evidence="6">
    <location>
        <begin position="212"/>
        <end position="231"/>
    </location>
</feature>
<feature type="transmembrane region" description="Helical" evidence="6">
    <location>
        <begin position="243"/>
        <end position="267"/>
    </location>
</feature>
<dbReference type="AlphaFoldDB" id="A0A934R2F5"/>